<evidence type="ECO:0000313" key="5">
    <source>
        <dbReference type="Proteomes" id="UP000249590"/>
    </source>
</evidence>
<evidence type="ECO:0000256" key="1">
    <source>
        <dbReference type="ARBA" id="ARBA00006484"/>
    </source>
</evidence>
<evidence type="ECO:0000256" key="2">
    <source>
        <dbReference type="ARBA" id="ARBA00023002"/>
    </source>
</evidence>
<keyword evidence="2" id="KW-0560">Oxidoreductase</keyword>
<name>A0A8B2P0T4_9HYPH</name>
<keyword evidence="5" id="KW-1185">Reference proteome</keyword>
<comment type="caution">
    <text evidence="4">The sequence shown here is derived from an EMBL/GenBank/DDBJ whole genome shotgun (WGS) entry which is preliminary data.</text>
</comment>
<reference evidence="4 5" key="1">
    <citation type="submission" date="2018-05" db="EMBL/GenBank/DDBJ databases">
        <title>Acuticoccus sediminis sp. nov., isolated from deep-sea sediment of Indian Ocean.</title>
        <authorList>
            <person name="Liu X."/>
            <person name="Lai Q."/>
            <person name="Du Y."/>
            <person name="Sun F."/>
            <person name="Zhang X."/>
            <person name="Wang S."/>
            <person name="Shao Z."/>
        </authorList>
    </citation>
    <scope>NUCLEOTIDE SEQUENCE [LARGE SCALE GENOMIC DNA]</scope>
    <source>
        <strain evidence="4 5">PTG4-2</strain>
    </source>
</reference>
<dbReference type="Proteomes" id="UP000249590">
    <property type="component" value="Unassembled WGS sequence"/>
</dbReference>
<dbReference type="AlphaFoldDB" id="A0A8B2P0T4"/>
<dbReference type="InterPro" id="IPR020904">
    <property type="entry name" value="Sc_DH/Rdtase_CS"/>
</dbReference>
<dbReference type="PANTHER" id="PTHR43669:SF3">
    <property type="entry name" value="ALCOHOL DEHYDROGENASE, PUTATIVE (AFU_ORTHOLOGUE AFUA_3G03445)-RELATED"/>
    <property type="match status" value="1"/>
</dbReference>
<evidence type="ECO:0000256" key="3">
    <source>
        <dbReference type="RuleBase" id="RU000363"/>
    </source>
</evidence>
<comment type="similarity">
    <text evidence="1 3">Belongs to the short-chain dehydrogenases/reductases (SDR) family.</text>
</comment>
<gene>
    <name evidence="4" type="ORF">DLJ53_10780</name>
</gene>
<dbReference type="PRINTS" id="PR00080">
    <property type="entry name" value="SDRFAMILY"/>
</dbReference>
<dbReference type="PROSITE" id="PS00061">
    <property type="entry name" value="ADH_SHORT"/>
    <property type="match status" value="1"/>
</dbReference>
<proteinExistence type="inferred from homology"/>
<dbReference type="OrthoDB" id="7593130at2"/>
<dbReference type="RefSeq" id="WP_111345070.1">
    <property type="nucleotide sequence ID" value="NZ_JAIWKD010000002.1"/>
</dbReference>
<evidence type="ECO:0000313" key="4">
    <source>
        <dbReference type="EMBL" id="RAI01877.1"/>
    </source>
</evidence>
<organism evidence="4 5">
    <name type="scientific">Acuticoccus sediminis</name>
    <dbReference type="NCBI Taxonomy" id="2184697"/>
    <lineage>
        <taxon>Bacteria</taxon>
        <taxon>Pseudomonadati</taxon>
        <taxon>Pseudomonadota</taxon>
        <taxon>Alphaproteobacteria</taxon>
        <taxon>Hyphomicrobiales</taxon>
        <taxon>Amorphaceae</taxon>
        <taxon>Acuticoccus</taxon>
    </lineage>
</organism>
<accession>A0A8B2P0T4</accession>
<dbReference type="PANTHER" id="PTHR43669">
    <property type="entry name" value="5-KETO-D-GLUCONATE 5-REDUCTASE"/>
    <property type="match status" value="1"/>
</dbReference>
<sequence length="245" mass="24767">MDLKTTTALVTGANRGLGLAIADALELGGAKVYVASRSGRTDARERFIPVTLDVTDPASIAAAADRLGDVTLLVNNAGILAGGGPISAPGLDGARAEMETNYFGSLAMARAFAPLIAANGGGAIVNVASILSHAPIPQAGTYSASKAAVLSMTQAMRAELAPRGVRVLAVLPAYIETDMTAGLTANKISPAAVADALVAGLRGDAEDIYPGEAAEFVRNFYADPKGYERTLANGAGAEPARTAAQ</sequence>
<dbReference type="EMBL" id="QHHQ01000002">
    <property type="protein sequence ID" value="RAI01877.1"/>
    <property type="molecule type" value="Genomic_DNA"/>
</dbReference>
<dbReference type="SUPFAM" id="SSF51735">
    <property type="entry name" value="NAD(P)-binding Rossmann-fold domains"/>
    <property type="match status" value="1"/>
</dbReference>
<dbReference type="Gene3D" id="3.40.50.720">
    <property type="entry name" value="NAD(P)-binding Rossmann-like Domain"/>
    <property type="match status" value="1"/>
</dbReference>
<dbReference type="Pfam" id="PF00106">
    <property type="entry name" value="adh_short"/>
    <property type="match status" value="1"/>
</dbReference>
<dbReference type="GO" id="GO:0016491">
    <property type="term" value="F:oxidoreductase activity"/>
    <property type="evidence" value="ECO:0007669"/>
    <property type="project" value="UniProtKB-KW"/>
</dbReference>
<protein>
    <submittedName>
        <fullName evidence="4">Short-chain dehydrogenase</fullName>
    </submittedName>
</protein>
<dbReference type="PRINTS" id="PR00081">
    <property type="entry name" value="GDHRDH"/>
</dbReference>
<dbReference type="InterPro" id="IPR002347">
    <property type="entry name" value="SDR_fam"/>
</dbReference>
<dbReference type="InterPro" id="IPR036291">
    <property type="entry name" value="NAD(P)-bd_dom_sf"/>
</dbReference>